<keyword evidence="1" id="KW-1133">Transmembrane helix</keyword>
<reference evidence="2 3" key="1">
    <citation type="submission" date="2020-06" db="EMBL/GenBank/DDBJ databases">
        <title>Interaction of electrochemicaly active bacteria, Geobacter bremensis R4 on different carbon anode.</title>
        <authorList>
            <person name="Meng L."/>
            <person name="Yoshida N."/>
        </authorList>
    </citation>
    <scope>NUCLEOTIDE SEQUENCE [LARGE SCALE GENOMIC DNA]</scope>
    <source>
        <strain evidence="2 3">R4</strain>
    </source>
</reference>
<dbReference type="Proteomes" id="UP000515472">
    <property type="component" value="Chromosome"/>
</dbReference>
<dbReference type="RefSeq" id="WP_185244909.1">
    <property type="nucleotide sequence ID" value="NZ_AP023213.1"/>
</dbReference>
<evidence type="ECO:0000313" key="2">
    <source>
        <dbReference type="EMBL" id="BCG46775.1"/>
    </source>
</evidence>
<protein>
    <submittedName>
        <fullName evidence="2">Uncharacterized protein</fullName>
    </submittedName>
</protein>
<evidence type="ECO:0000313" key="3">
    <source>
        <dbReference type="Proteomes" id="UP000515472"/>
    </source>
</evidence>
<feature type="transmembrane region" description="Helical" evidence="1">
    <location>
        <begin position="79"/>
        <end position="100"/>
    </location>
</feature>
<evidence type="ECO:0000256" key="1">
    <source>
        <dbReference type="SAM" id="Phobius"/>
    </source>
</evidence>
<keyword evidence="3" id="KW-1185">Reference proteome</keyword>
<keyword evidence="1" id="KW-0812">Transmembrane</keyword>
<organism evidence="2 3">
    <name type="scientific">Citrifermentans bremense</name>
    <dbReference type="NCBI Taxonomy" id="60035"/>
    <lineage>
        <taxon>Bacteria</taxon>
        <taxon>Pseudomonadati</taxon>
        <taxon>Thermodesulfobacteriota</taxon>
        <taxon>Desulfuromonadia</taxon>
        <taxon>Geobacterales</taxon>
        <taxon>Geobacteraceae</taxon>
        <taxon>Citrifermentans</taxon>
    </lineage>
</organism>
<name>A0A6S6M5Y9_9BACT</name>
<accession>A0A6S6M5Y9</accession>
<dbReference type="KEGG" id="gbn:GEOBRER4_15250"/>
<gene>
    <name evidence="2" type="ORF">GEOBRER4_n1585</name>
</gene>
<proteinExistence type="predicted"/>
<dbReference type="EMBL" id="AP023213">
    <property type="protein sequence ID" value="BCG46775.1"/>
    <property type="molecule type" value="Genomic_DNA"/>
</dbReference>
<dbReference type="AlphaFoldDB" id="A0A6S6M5Y9"/>
<sequence>MNMFTALMATVTLTMTAVMLPRIYLSWLVAEERCLEGEIEQLQALLEEQNGWVRRHFGCGAAAVAMIWMVKSSQQDLEIPASMAVALGAYAVISMAFAVLESLVAQKIATFLQTVPVPVKVREEGEW</sequence>
<keyword evidence="1" id="KW-0472">Membrane</keyword>